<keyword evidence="3" id="KW-0238">DNA-binding</keyword>
<evidence type="ECO:0000313" key="9">
    <source>
        <dbReference type="Proteomes" id="UP000596660"/>
    </source>
</evidence>
<dbReference type="InterPro" id="IPR011598">
    <property type="entry name" value="bHLH_dom"/>
</dbReference>
<dbReference type="Proteomes" id="UP000596660">
    <property type="component" value="Unplaced"/>
</dbReference>
<dbReference type="GO" id="GO:0048766">
    <property type="term" value="P:root hair initiation"/>
    <property type="evidence" value="ECO:0007669"/>
    <property type="project" value="UniProtKB-ARBA"/>
</dbReference>
<name>A0A803N1G7_CHEQI</name>
<dbReference type="KEGG" id="cqi:110724364"/>
<evidence type="ECO:0000259" key="7">
    <source>
        <dbReference type="PROSITE" id="PS50888"/>
    </source>
</evidence>
<accession>A0A803N1G7</accession>
<feature type="region of interest" description="Disordered" evidence="6">
    <location>
        <begin position="121"/>
        <end position="188"/>
    </location>
</feature>
<dbReference type="EnsemblPlants" id="AUR62038801-RA">
    <property type="protein sequence ID" value="AUR62038801-RA:cds"/>
    <property type="gene ID" value="AUR62038801"/>
</dbReference>
<feature type="compositionally biased region" description="Polar residues" evidence="6">
    <location>
        <begin position="168"/>
        <end position="188"/>
    </location>
</feature>
<dbReference type="CDD" id="cd11454">
    <property type="entry name" value="bHLH_AtIND_like"/>
    <property type="match status" value="1"/>
</dbReference>
<dbReference type="Gramene" id="AUR62038801-RA">
    <property type="protein sequence ID" value="AUR62038801-RA:cds"/>
    <property type="gene ID" value="AUR62038801"/>
</dbReference>
<evidence type="ECO:0000313" key="8">
    <source>
        <dbReference type="EnsemblPlants" id="AUR62038801-RA:cds"/>
    </source>
</evidence>
<proteinExistence type="predicted"/>
<dbReference type="GO" id="GO:0046983">
    <property type="term" value="F:protein dimerization activity"/>
    <property type="evidence" value="ECO:0007669"/>
    <property type="project" value="InterPro"/>
</dbReference>
<keyword evidence="2" id="KW-0805">Transcription regulation</keyword>
<evidence type="ECO:0000256" key="6">
    <source>
        <dbReference type="SAM" id="MobiDB-lite"/>
    </source>
</evidence>
<dbReference type="SUPFAM" id="SSF47459">
    <property type="entry name" value="HLH, helix-loop-helix DNA-binding domain"/>
    <property type="match status" value="1"/>
</dbReference>
<evidence type="ECO:0000256" key="2">
    <source>
        <dbReference type="ARBA" id="ARBA00023015"/>
    </source>
</evidence>
<dbReference type="PROSITE" id="PS50888">
    <property type="entry name" value="BHLH"/>
    <property type="match status" value="1"/>
</dbReference>
<keyword evidence="9" id="KW-1185">Reference proteome</keyword>
<dbReference type="GO" id="GO:0000981">
    <property type="term" value="F:DNA-binding transcription factor activity, RNA polymerase II-specific"/>
    <property type="evidence" value="ECO:0007669"/>
    <property type="project" value="TreeGrafter"/>
</dbReference>
<dbReference type="AlphaFoldDB" id="A0A803N1G7"/>
<keyword evidence="5" id="KW-0539">Nucleus</keyword>
<dbReference type="PANTHER" id="PTHR16223:SF338">
    <property type="entry name" value="TRANSCRIPTION FACTOR RSL2"/>
    <property type="match status" value="1"/>
</dbReference>
<gene>
    <name evidence="8" type="primary">LOC110724364</name>
</gene>
<comment type="subcellular location">
    <subcellularLocation>
        <location evidence="1">Nucleus</location>
    </subcellularLocation>
</comment>
<feature type="compositionally biased region" description="Basic and acidic residues" evidence="6">
    <location>
        <begin position="128"/>
        <end position="142"/>
    </location>
</feature>
<dbReference type="Pfam" id="PF00010">
    <property type="entry name" value="HLH"/>
    <property type="match status" value="1"/>
</dbReference>
<evidence type="ECO:0000256" key="3">
    <source>
        <dbReference type="ARBA" id="ARBA00023125"/>
    </source>
</evidence>
<dbReference type="RefSeq" id="XP_021759478.1">
    <property type="nucleotide sequence ID" value="XM_021903786.1"/>
</dbReference>
<dbReference type="GO" id="GO:0000978">
    <property type="term" value="F:RNA polymerase II cis-regulatory region sequence-specific DNA binding"/>
    <property type="evidence" value="ECO:0007669"/>
    <property type="project" value="TreeGrafter"/>
</dbReference>
<dbReference type="PANTHER" id="PTHR16223">
    <property type="entry name" value="TRANSCRIPTION FACTOR BHLH83-RELATED"/>
    <property type="match status" value="1"/>
</dbReference>
<protein>
    <recommendedName>
        <fullName evidence="7">BHLH domain-containing protein</fullName>
    </recommendedName>
</protein>
<keyword evidence="4" id="KW-0804">Transcription</keyword>
<dbReference type="InterPro" id="IPR036638">
    <property type="entry name" value="HLH_DNA-bd_sf"/>
</dbReference>
<reference evidence="8" key="2">
    <citation type="submission" date="2021-03" db="UniProtKB">
        <authorList>
            <consortium name="EnsemblPlants"/>
        </authorList>
    </citation>
    <scope>IDENTIFICATION</scope>
</reference>
<dbReference type="GeneID" id="110724364"/>
<evidence type="ECO:0000256" key="5">
    <source>
        <dbReference type="ARBA" id="ARBA00023242"/>
    </source>
</evidence>
<organism evidence="8 9">
    <name type="scientific">Chenopodium quinoa</name>
    <name type="common">Quinoa</name>
    <dbReference type="NCBI Taxonomy" id="63459"/>
    <lineage>
        <taxon>Eukaryota</taxon>
        <taxon>Viridiplantae</taxon>
        <taxon>Streptophyta</taxon>
        <taxon>Embryophyta</taxon>
        <taxon>Tracheophyta</taxon>
        <taxon>Spermatophyta</taxon>
        <taxon>Magnoliopsida</taxon>
        <taxon>eudicotyledons</taxon>
        <taxon>Gunneridae</taxon>
        <taxon>Pentapetalae</taxon>
        <taxon>Caryophyllales</taxon>
        <taxon>Chenopodiaceae</taxon>
        <taxon>Chenopodioideae</taxon>
        <taxon>Atripliceae</taxon>
        <taxon>Chenopodium</taxon>
    </lineage>
</organism>
<dbReference type="OrthoDB" id="651283at2759"/>
<dbReference type="InterPro" id="IPR045843">
    <property type="entry name" value="IND-like"/>
</dbReference>
<feature type="domain" description="BHLH" evidence="7">
    <location>
        <begin position="220"/>
        <end position="269"/>
    </location>
</feature>
<dbReference type="SMART" id="SM00353">
    <property type="entry name" value="HLH"/>
    <property type="match status" value="1"/>
</dbReference>
<sequence>MGMFLDGEWESICKLFTVDEFPDLAANFLDYFSPESKHDIDTLAYDVQSSISHAEKKAVPHVDILSCIDFSMLNGEFDASLGLLFPNDTLTDTSTFDNVVNINTSVDMSSPNTELTLKRKREVPVAPDDDKDKRSSLMETPKKNARISKTTQKAMRKTTKKTDEHPTPTVNTRKNNEIADSNSVDSNPCVSEEINETEDSTFNITESTTSTGKKRASRGAATDPQSLYARKRRIRINERLRILQNLVPNGTKVDISTMLEEAFHYIKFLQLQIRLLSSDDLWMYAPLAYNGLDVGAYGRMPPFLGH</sequence>
<evidence type="ECO:0000256" key="1">
    <source>
        <dbReference type="ARBA" id="ARBA00004123"/>
    </source>
</evidence>
<dbReference type="SMR" id="A0A803N1G7"/>
<dbReference type="Gene3D" id="4.10.280.10">
    <property type="entry name" value="Helix-loop-helix DNA-binding domain"/>
    <property type="match status" value="1"/>
</dbReference>
<evidence type="ECO:0000256" key="4">
    <source>
        <dbReference type="ARBA" id="ARBA00023163"/>
    </source>
</evidence>
<reference evidence="8" key="1">
    <citation type="journal article" date="2017" name="Nature">
        <title>The genome of Chenopodium quinoa.</title>
        <authorList>
            <person name="Jarvis D.E."/>
            <person name="Ho Y.S."/>
            <person name="Lightfoot D.J."/>
            <person name="Schmoeckel S.M."/>
            <person name="Li B."/>
            <person name="Borm T.J.A."/>
            <person name="Ohyanagi H."/>
            <person name="Mineta K."/>
            <person name="Michell C.T."/>
            <person name="Saber N."/>
            <person name="Kharbatia N.M."/>
            <person name="Rupper R.R."/>
            <person name="Sharp A.R."/>
            <person name="Dally N."/>
            <person name="Boughton B.A."/>
            <person name="Woo Y.H."/>
            <person name="Gao G."/>
            <person name="Schijlen E.G.W.M."/>
            <person name="Guo X."/>
            <person name="Momin A.A."/>
            <person name="Negrao S."/>
            <person name="Al-Babili S."/>
            <person name="Gehring C."/>
            <person name="Roessner U."/>
            <person name="Jung C."/>
            <person name="Murphy K."/>
            <person name="Arold S.T."/>
            <person name="Gojobori T."/>
            <person name="van der Linden C.G."/>
            <person name="van Loo E.N."/>
            <person name="Jellen E.N."/>
            <person name="Maughan P.J."/>
            <person name="Tester M."/>
        </authorList>
    </citation>
    <scope>NUCLEOTIDE SEQUENCE [LARGE SCALE GENOMIC DNA]</scope>
    <source>
        <strain evidence="8">cv. PI 614886</strain>
    </source>
</reference>
<dbReference type="GO" id="GO:0005634">
    <property type="term" value="C:nucleus"/>
    <property type="evidence" value="ECO:0007669"/>
    <property type="project" value="UniProtKB-SubCell"/>
</dbReference>
<dbReference type="FunFam" id="4.10.280.10:FF:000022">
    <property type="entry name" value="Basic helix-loop-helix transcription factor"/>
    <property type="match status" value="1"/>
</dbReference>